<feature type="compositionally biased region" description="Low complexity" evidence="6">
    <location>
        <begin position="1"/>
        <end position="10"/>
    </location>
</feature>
<name>A0A495VSY4_9PSEU</name>
<keyword evidence="4" id="KW-0238">DNA-binding</keyword>
<dbReference type="GO" id="GO:0003677">
    <property type="term" value="F:DNA binding"/>
    <property type="evidence" value="ECO:0007669"/>
    <property type="project" value="UniProtKB-KW"/>
</dbReference>
<keyword evidence="10" id="KW-1185">Reference proteome</keyword>
<feature type="domain" description="RNA polymerase sigma-70 region 2" evidence="7">
    <location>
        <begin position="38"/>
        <end position="104"/>
    </location>
</feature>
<dbReference type="SUPFAM" id="SSF88659">
    <property type="entry name" value="Sigma3 and sigma4 domains of RNA polymerase sigma factors"/>
    <property type="match status" value="1"/>
</dbReference>
<keyword evidence="2" id="KW-0805">Transcription regulation</keyword>
<sequence>MSERSTSGSRPGDGDDGDDADDRPDLSGPEPGRAVGRLFDRHARSLHRYLARRVGDLADDLVGETFLVAFQTRTAYDRERGTARAWLYGIATNLLRRHVRQEVRGLRAATRAAGPATGDDDHGNRVADRVDAAASTRRLAGALAELREGDRDVLLLTSWAGLDTNEVAEALGIPVGTVRSRLHRVRRHLRAHASTTDRARTGDE</sequence>
<evidence type="ECO:0000256" key="1">
    <source>
        <dbReference type="ARBA" id="ARBA00010641"/>
    </source>
</evidence>
<dbReference type="InterPro" id="IPR013324">
    <property type="entry name" value="RNA_pol_sigma_r3/r4-like"/>
</dbReference>
<dbReference type="InterPro" id="IPR039425">
    <property type="entry name" value="RNA_pol_sigma-70-like"/>
</dbReference>
<dbReference type="GO" id="GO:0006352">
    <property type="term" value="P:DNA-templated transcription initiation"/>
    <property type="evidence" value="ECO:0007669"/>
    <property type="project" value="InterPro"/>
</dbReference>
<evidence type="ECO:0000259" key="8">
    <source>
        <dbReference type="Pfam" id="PF08281"/>
    </source>
</evidence>
<dbReference type="GO" id="GO:0016987">
    <property type="term" value="F:sigma factor activity"/>
    <property type="evidence" value="ECO:0007669"/>
    <property type="project" value="UniProtKB-KW"/>
</dbReference>
<keyword evidence="3" id="KW-0731">Sigma factor</keyword>
<dbReference type="OrthoDB" id="5518337at2"/>
<dbReference type="PANTHER" id="PTHR43133">
    <property type="entry name" value="RNA POLYMERASE ECF-TYPE SIGMA FACTO"/>
    <property type="match status" value="1"/>
</dbReference>
<dbReference type="AlphaFoldDB" id="A0A495VSY4"/>
<evidence type="ECO:0000256" key="3">
    <source>
        <dbReference type="ARBA" id="ARBA00023082"/>
    </source>
</evidence>
<evidence type="ECO:0000256" key="4">
    <source>
        <dbReference type="ARBA" id="ARBA00023125"/>
    </source>
</evidence>
<evidence type="ECO:0000256" key="2">
    <source>
        <dbReference type="ARBA" id="ARBA00023015"/>
    </source>
</evidence>
<proteinExistence type="inferred from homology"/>
<feature type="region of interest" description="Disordered" evidence="6">
    <location>
        <begin position="1"/>
        <end position="36"/>
    </location>
</feature>
<dbReference type="Pfam" id="PF08281">
    <property type="entry name" value="Sigma70_r4_2"/>
    <property type="match status" value="1"/>
</dbReference>
<dbReference type="Proteomes" id="UP000282084">
    <property type="component" value="Unassembled WGS sequence"/>
</dbReference>
<comment type="similarity">
    <text evidence="1">Belongs to the sigma-70 factor family. ECF subfamily.</text>
</comment>
<dbReference type="RefSeq" id="WP_121000884.1">
    <property type="nucleotide sequence ID" value="NZ_RBXO01000001.1"/>
</dbReference>
<dbReference type="Gene3D" id="1.10.10.10">
    <property type="entry name" value="Winged helix-like DNA-binding domain superfamily/Winged helix DNA-binding domain"/>
    <property type="match status" value="1"/>
</dbReference>
<dbReference type="NCBIfam" id="TIGR02937">
    <property type="entry name" value="sigma70-ECF"/>
    <property type="match status" value="1"/>
</dbReference>
<evidence type="ECO:0000256" key="6">
    <source>
        <dbReference type="SAM" id="MobiDB-lite"/>
    </source>
</evidence>
<protein>
    <submittedName>
        <fullName evidence="9">RNA polymerase sigma-70 factor (ECF subfamily)</fullName>
    </submittedName>
</protein>
<dbReference type="Pfam" id="PF04542">
    <property type="entry name" value="Sigma70_r2"/>
    <property type="match status" value="1"/>
</dbReference>
<organism evidence="9 10">
    <name type="scientific">Saccharothrix australiensis</name>
    <dbReference type="NCBI Taxonomy" id="2072"/>
    <lineage>
        <taxon>Bacteria</taxon>
        <taxon>Bacillati</taxon>
        <taxon>Actinomycetota</taxon>
        <taxon>Actinomycetes</taxon>
        <taxon>Pseudonocardiales</taxon>
        <taxon>Pseudonocardiaceae</taxon>
        <taxon>Saccharothrix</taxon>
    </lineage>
</organism>
<evidence type="ECO:0000313" key="9">
    <source>
        <dbReference type="EMBL" id="RKT51797.1"/>
    </source>
</evidence>
<dbReference type="EMBL" id="RBXO01000001">
    <property type="protein sequence ID" value="RKT51797.1"/>
    <property type="molecule type" value="Genomic_DNA"/>
</dbReference>
<dbReference type="InterPro" id="IPR036388">
    <property type="entry name" value="WH-like_DNA-bd_sf"/>
</dbReference>
<evidence type="ECO:0000256" key="5">
    <source>
        <dbReference type="ARBA" id="ARBA00023163"/>
    </source>
</evidence>
<reference evidence="9 10" key="1">
    <citation type="submission" date="2018-10" db="EMBL/GenBank/DDBJ databases">
        <title>Sequencing the genomes of 1000 actinobacteria strains.</title>
        <authorList>
            <person name="Klenk H.-P."/>
        </authorList>
    </citation>
    <scope>NUCLEOTIDE SEQUENCE [LARGE SCALE GENOMIC DNA]</scope>
    <source>
        <strain evidence="9 10">DSM 43800</strain>
    </source>
</reference>
<accession>A0A495VSY4</accession>
<dbReference type="InterPro" id="IPR013325">
    <property type="entry name" value="RNA_pol_sigma_r2"/>
</dbReference>
<dbReference type="InterPro" id="IPR014284">
    <property type="entry name" value="RNA_pol_sigma-70_dom"/>
</dbReference>
<dbReference type="InterPro" id="IPR007627">
    <property type="entry name" value="RNA_pol_sigma70_r2"/>
</dbReference>
<comment type="caution">
    <text evidence="9">The sequence shown here is derived from an EMBL/GenBank/DDBJ whole genome shotgun (WGS) entry which is preliminary data.</text>
</comment>
<keyword evidence="5" id="KW-0804">Transcription</keyword>
<dbReference type="InterPro" id="IPR013249">
    <property type="entry name" value="RNA_pol_sigma70_r4_t2"/>
</dbReference>
<dbReference type="Gene3D" id="1.10.1740.10">
    <property type="match status" value="1"/>
</dbReference>
<evidence type="ECO:0000259" key="7">
    <source>
        <dbReference type="Pfam" id="PF04542"/>
    </source>
</evidence>
<feature type="domain" description="RNA polymerase sigma factor 70 region 4 type 2" evidence="8">
    <location>
        <begin position="138"/>
        <end position="189"/>
    </location>
</feature>
<evidence type="ECO:0000313" key="10">
    <source>
        <dbReference type="Proteomes" id="UP000282084"/>
    </source>
</evidence>
<dbReference type="SUPFAM" id="SSF88946">
    <property type="entry name" value="Sigma2 domain of RNA polymerase sigma factors"/>
    <property type="match status" value="1"/>
</dbReference>
<gene>
    <name evidence="9" type="ORF">C8E97_0282</name>
</gene>
<dbReference type="PANTHER" id="PTHR43133:SF8">
    <property type="entry name" value="RNA POLYMERASE SIGMA FACTOR HI_1459-RELATED"/>
    <property type="match status" value="1"/>
</dbReference>